<dbReference type="SUPFAM" id="SSF55486">
    <property type="entry name" value="Metalloproteases ('zincins'), catalytic domain"/>
    <property type="match status" value="1"/>
</dbReference>
<dbReference type="EC" id="3.4.24.40" evidence="1"/>
<evidence type="ECO:0000313" key="2">
    <source>
        <dbReference type="Proteomes" id="UP000254765"/>
    </source>
</evidence>
<sequence length="128" mass="13942">MAYGEVMSICLIDINQVMSGIEPMQSTKKAIEITESSLAAATTGYDAVDDLLHYHERGNGIQINGKDSFSNEQAGLFITRENQTWNGYKVFGQPVKLTFSFPDYKFSSTNVAGGHRAEQVQRGTAAAG</sequence>
<dbReference type="Gene3D" id="3.40.390.10">
    <property type="entry name" value="Collagenase (Catalytic Domain)"/>
    <property type="match status" value="1"/>
</dbReference>
<dbReference type="InterPro" id="IPR024079">
    <property type="entry name" value="MetalloPept_cat_dom_sf"/>
</dbReference>
<protein>
    <submittedName>
        <fullName evidence="1">Serralysin</fullName>
        <ecNumber evidence="1">3.4.24.40</ecNumber>
    </submittedName>
</protein>
<reference evidence="1 2" key="1">
    <citation type="submission" date="2018-06" db="EMBL/GenBank/DDBJ databases">
        <authorList>
            <consortium name="Pathogen Informatics"/>
            <person name="Doyle S."/>
        </authorList>
    </citation>
    <scope>NUCLEOTIDE SEQUENCE [LARGE SCALE GENOMIC DNA]</scope>
    <source>
        <strain evidence="1 2">NCTC10211</strain>
    </source>
</reference>
<gene>
    <name evidence="1" type="ORF">NCTC10211_00868</name>
</gene>
<evidence type="ECO:0000313" key="1">
    <source>
        <dbReference type="EMBL" id="SUI41198.1"/>
    </source>
</evidence>
<dbReference type="GO" id="GO:0008237">
    <property type="term" value="F:metallopeptidase activity"/>
    <property type="evidence" value="ECO:0007669"/>
    <property type="project" value="InterPro"/>
</dbReference>
<proteinExistence type="predicted"/>
<dbReference type="Proteomes" id="UP000254765">
    <property type="component" value="Unassembled WGS sequence"/>
</dbReference>
<organism evidence="1 2">
    <name type="scientific">Serratia marcescens</name>
    <dbReference type="NCBI Taxonomy" id="615"/>
    <lineage>
        <taxon>Bacteria</taxon>
        <taxon>Pseudomonadati</taxon>
        <taxon>Pseudomonadota</taxon>
        <taxon>Gammaproteobacteria</taxon>
        <taxon>Enterobacterales</taxon>
        <taxon>Yersiniaceae</taxon>
        <taxon>Serratia</taxon>
    </lineage>
</organism>
<dbReference type="SMR" id="A0A379Y646"/>
<dbReference type="EMBL" id="UGYK01000002">
    <property type="protein sequence ID" value="SUI41198.1"/>
    <property type="molecule type" value="Genomic_DNA"/>
</dbReference>
<name>A0A379Y646_SERMA</name>
<keyword evidence="1" id="KW-0378">Hydrolase</keyword>
<dbReference type="AlphaFoldDB" id="A0A379Y646"/>
<accession>A0A379Y646</accession>